<organism evidence="1 2">
    <name type="scientific">Candidatus Doudnabacteria bacterium RIFCSPHIGHO2_01_FULL_46_14</name>
    <dbReference type="NCBI Taxonomy" id="1817824"/>
    <lineage>
        <taxon>Bacteria</taxon>
        <taxon>Candidatus Doudnaibacteriota</taxon>
    </lineage>
</organism>
<comment type="caution">
    <text evidence="1">The sequence shown here is derived from an EMBL/GenBank/DDBJ whole genome shotgun (WGS) entry which is preliminary data.</text>
</comment>
<dbReference type="Proteomes" id="UP000176864">
    <property type="component" value="Unassembled WGS sequence"/>
</dbReference>
<dbReference type="EMBL" id="MFEK01000013">
    <property type="protein sequence ID" value="OGE78822.1"/>
    <property type="molecule type" value="Genomic_DNA"/>
</dbReference>
<evidence type="ECO:0000313" key="2">
    <source>
        <dbReference type="Proteomes" id="UP000176864"/>
    </source>
</evidence>
<reference evidence="1 2" key="1">
    <citation type="journal article" date="2016" name="Nat. Commun.">
        <title>Thousands of microbial genomes shed light on interconnected biogeochemical processes in an aquifer system.</title>
        <authorList>
            <person name="Anantharaman K."/>
            <person name="Brown C.T."/>
            <person name="Hug L.A."/>
            <person name="Sharon I."/>
            <person name="Castelle C.J."/>
            <person name="Probst A.J."/>
            <person name="Thomas B.C."/>
            <person name="Singh A."/>
            <person name="Wilkins M.J."/>
            <person name="Karaoz U."/>
            <person name="Brodie E.L."/>
            <person name="Williams K.H."/>
            <person name="Hubbard S.S."/>
            <person name="Banfield J.F."/>
        </authorList>
    </citation>
    <scope>NUCLEOTIDE SEQUENCE [LARGE SCALE GENOMIC DNA]</scope>
</reference>
<evidence type="ECO:0008006" key="3">
    <source>
        <dbReference type="Google" id="ProtNLM"/>
    </source>
</evidence>
<evidence type="ECO:0000313" key="1">
    <source>
        <dbReference type="EMBL" id="OGE78822.1"/>
    </source>
</evidence>
<proteinExistence type="predicted"/>
<dbReference type="InterPro" id="IPR029068">
    <property type="entry name" value="Glyas_Bleomycin-R_OHBP_Dase"/>
</dbReference>
<dbReference type="AlphaFoldDB" id="A0A1F5NMS6"/>
<dbReference type="Gene3D" id="3.10.180.10">
    <property type="entry name" value="2,3-Dihydroxybiphenyl 1,2-Dioxygenase, domain 1"/>
    <property type="match status" value="1"/>
</dbReference>
<dbReference type="SUPFAM" id="SSF54593">
    <property type="entry name" value="Glyoxalase/Bleomycin resistance protein/Dihydroxybiphenyl dioxygenase"/>
    <property type="match status" value="1"/>
</dbReference>
<gene>
    <name evidence="1" type="ORF">A2751_01340</name>
</gene>
<sequence length="116" mass="13025">MATQIAGFILRSKDCQRTTRFYAELGLVENQHQHGGPQHYVIGPLTDDCVAEVYTRSDRFPQDTLMLCVDSIDTALEIAGRYGIKPQTQLSKGSDMDFIYITDPDGRPVMLIQNKS</sequence>
<protein>
    <recommendedName>
        <fullName evidence="3">VOC domain-containing protein</fullName>
    </recommendedName>
</protein>
<accession>A0A1F5NMS6</accession>
<name>A0A1F5NMS6_9BACT</name>